<organism evidence="3 4">
    <name type="scientific">Zhihengliuella salsuginis</name>
    <dbReference type="NCBI Taxonomy" id="578222"/>
    <lineage>
        <taxon>Bacteria</taxon>
        <taxon>Bacillati</taxon>
        <taxon>Actinomycetota</taxon>
        <taxon>Actinomycetes</taxon>
        <taxon>Micrococcales</taxon>
        <taxon>Micrococcaceae</taxon>
        <taxon>Zhihengliuella</taxon>
    </lineage>
</organism>
<protein>
    <recommendedName>
        <fullName evidence="5">CcmD family protein</fullName>
    </recommendedName>
</protein>
<sequence>MGALSSLVLTVLFAAVFFYVLYLVVRAAVRGALRDNDEERRRAGDSAQPEGVGPSRP</sequence>
<accession>A0ABQ3GLQ0</accession>
<dbReference type="RefSeq" id="WP_189350962.1">
    <property type="nucleotide sequence ID" value="NZ_BMXK01000011.1"/>
</dbReference>
<keyword evidence="2" id="KW-0472">Membrane</keyword>
<keyword evidence="2" id="KW-1133">Transmembrane helix</keyword>
<feature type="region of interest" description="Disordered" evidence="1">
    <location>
        <begin position="36"/>
        <end position="57"/>
    </location>
</feature>
<proteinExistence type="predicted"/>
<feature type="transmembrane region" description="Helical" evidence="2">
    <location>
        <begin position="6"/>
        <end position="25"/>
    </location>
</feature>
<evidence type="ECO:0000313" key="4">
    <source>
        <dbReference type="Proteomes" id="UP000642819"/>
    </source>
</evidence>
<evidence type="ECO:0008006" key="5">
    <source>
        <dbReference type="Google" id="ProtNLM"/>
    </source>
</evidence>
<keyword evidence="2" id="KW-0812">Transmembrane</keyword>
<dbReference type="EMBL" id="BMXK01000011">
    <property type="protein sequence ID" value="GHD11141.1"/>
    <property type="molecule type" value="Genomic_DNA"/>
</dbReference>
<evidence type="ECO:0000256" key="2">
    <source>
        <dbReference type="SAM" id="Phobius"/>
    </source>
</evidence>
<dbReference type="Proteomes" id="UP000642819">
    <property type="component" value="Unassembled WGS sequence"/>
</dbReference>
<comment type="caution">
    <text evidence="3">The sequence shown here is derived from an EMBL/GenBank/DDBJ whole genome shotgun (WGS) entry which is preliminary data.</text>
</comment>
<keyword evidence="4" id="KW-1185">Reference proteome</keyword>
<evidence type="ECO:0000313" key="3">
    <source>
        <dbReference type="EMBL" id="GHD11141.1"/>
    </source>
</evidence>
<gene>
    <name evidence="3" type="ORF">GCM10008096_25430</name>
</gene>
<reference evidence="4" key="1">
    <citation type="journal article" date="2019" name="Int. J. Syst. Evol. Microbiol.">
        <title>The Global Catalogue of Microorganisms (GCM) 10K type strain sequencing project: providing services to taxonomists for standard genome sequencing and annotation.</title>
        <authorList>
            <consortium name="The Broad Institute Genomics Platform"/>
            <consortium name="The Broad Institute Genome Sequencing Center for Infectious Disease"/>
            <person name="Wu L."/>
            <person name="Ma J."/>
        </authorList>
    </citation>
    <scope>NUCLEOTIDE SEQUENCE [LARGE SCALE GENOMIC DNA]</scope>
    <source>
        <strain evidence="4">KCTC 19466</strain>
    </source>
</reference>
<evidence type="ECO:0000256" key="1">
    <source>
        <dbReference type="SAM" id="MobiDB-lite"/>
    </source>
</evidence>
<name>A0ABQ3GLQ0_9MICC</name>